<accession>V4MRS3</accession>
<dbReference type="KEGG" id="eus:EUTSA_v10026663mg"/>
<evidence type="ECO:0000313" key="1">
    <source>
        <dbReference type="EMBL" id="ESQ55923.1"/>
    </source>
</evidence>
<evidence type="ECO:0000313" key="2">
    <source>
        <dbReference type="Proteomes" id="UP000030689"/>
    </source>
</evidence>
<sequence length="95" mass="11155">METHDLIRSTNELTSYEHHRHGRAAAKLSQCLLYLLSSVDLVELVDRWVHTKVDEESLDRVRHAARVLAEYHDRLLGDHLLYLLHIEGSKRIYLL</sequence>
<dbReference type="EMBL" id="KI517384">
    <property type="protein sequence ID" value="ESQ55923.1"/>
    <property type="molecule type" value="Genomic_DNA"/>
</dbReference>
<name>V4MRS3_EUTSA</name>
<gene>
    <name evidence="1" type="ORF">EUTSA_v10026663mg</name>
</gene>
<dbReference type="Proteomes" id="UP000030689">
    <property type="component" value="Unassembled WGS sequence"/>
</dbReference>
<keyword evidence="2" id="KW-1185">Reference proteome</keyword>
<proteinExistence type="predicted"/>
<protein>
    <submittedName>
        <fullName evidence="1">Uncharacterized protein</fullName>
    </submittedName>
</protein>
<organism evidence="1 2">
    <name type="scientific">Eutrema salsugineum</name>
    <name type="common">Saltwater cress</name>
    <name type="synonym">Sisymbrium salsugineum</name>
    <dbReference type="NCBI Taxonomy" id="72664"/>
    <lineage>
        <taxon>Eukaryota</taxon>
        <taxon>Viridiplantae</taxon>
        <taxon>Streptophyta</taxon>
        <taxon>Embryophyta</taxon>
        <taxon>Tracheophyta</taxon>
        <taxon>Spermatophyta</taxon>
        <taxon>Magnoliopsida</taxon>
        <taxon>eudicotyledons</taxon>
        <taxon>Gunneridae</taxon>
        <taxon>Pentapetalae</taxon>
        <taxon>rosids</taxon>
        <taxon>malvids</taxon>
        <taxon>Brassicales</taxon>
        <taxon>Brassicaceae</taxon>
        <taxon>Eutremeae</taxon>
        <taxon>Eutrema</taxon>
    </lineage>
</organism>
<dbReference type="Gramene" id="ESQ55923">
    <property type="protein sequence ID" value="ESQ55923"/>
    <property type="gene ID" value="EUTSA_v10026663mg"/>
</dbReference>
<dbReference type="AlphaFoldDB" id="V4MRS3"/>
<reference evidence="1 2" key="1">
    <citation type="journal article" date="2013" name="Front. Plant Sci.">
        <title>The Reference Genome of the Halophytic Plant Eutrema salsugineum.</title>
        <authorList>
            <person name="Yang R."/>
            <person name="Jarvis D.E."/>
            <person name="Chen H."/>
            <person name="Beilstein M.A."/>
            <person name="Grimwood J."/>
            <person name="Jenkins J."/>
            <person name="Shu S."/>
            <person name="Prochnik S."/>
            <person name="Xin M."/>
            <person name="Ma C."/>
            <person name="Schmutz J."/>
            <person name="Wing R.A."/>
            <person name="Mitchell-Olds T."/>
            <person name="Schumaker K.S."/>
            <person name="Wang X."/>
        </authorList>
    </citation>
    <scope>NUCLEOTIDE SEQUENCE [LARGE SCALE GENOMIC DNA]</scope>
</reference>